<gene>
    <name evidence="2" type="ORF">SALB_00767</name>
</gene>
<accession>A0A401QS07</accession>
<evidence type="ECO:0000313" key="2">
    <source>
        <dbReference type="EMBL" id="GCB88098.1"/>
    </source>
</evidence>
<proteinExistence type="predicted"/>
<evidence type="ECO:0000256" key="1">
    <source>
        <dbReference type="SAM" id="MobiDB-lite"/>
    </source>
</evidence>
<dbReference type="AlphaFoldDB" id="A0A401QS07"/>
<sequence length="362" mass="38853">MRLCATGRPVRRIWTVELRPQPGGPVMLCPHCPPASGALHSEAAARPAVMAHLAGHARRDALPVHLRTCQCQERGCPWHPRHRGCSGRIALVLTRENGGRLWRLADACTACAQATAHSAVVPEATSGPAMELPRRCESRQKKRRNRGTAPSPVVRIREMLSYLAAALPPEVGADARLLAVQCALRATSSGQLMIPAGLLRAMRMAQRPSPWQALEKSGWLIRLPLPHPPTGICQISAQLLDATVLTQAPGRAGRTQAAHAALRLTSHPALRELSASEQLVGLTLATHSCSNTVKGVIEAERIGRVCAVPADGLAVALDRLVATQVARSWSYDLGSEDIAWSLGHVLADWSSRPLPHRDVPSG</sequence>
<evidence type="ECO:0000313" key="3">
    <source>
        <dbReference type="Proteomes" id="UP000288351"/>
    </source>
</evidence>
<organism evidence="2 3">
    <name type="scientific">Streptomyces noursei</name>
    <name type="common">Streptomyces albulus</name>
    <dbReference type="NCBI Taxonomy" id="1971"/>
    <lineage>
        <taxon>Bacteria</taxon>
        <taxon>Bacillati</taxon>
        <taxon>Actinomycetota</taxon>
        <taxon>Actinomycetes</taxon>
        <taxon>Kitasatosporales</taxon>
        <taxon>Streptomycetaceae</taxon>
        <taxon>Streptomyces</taxon>
    </lineage>
</organism>
<name>A0A401QS07_STRNR</name>
<dbReference type="Proteomes" id="UP000288351">
    <property type="component" value="Unassembled WGS sequence"/>
</dbReference>
<reference evidence="2 3" key="1">
    <citation type="journal article" date="2019" name="Microbiol. Resour. Announc.">
        <title>Draft Genome Sequence of the Most Traditional epsilon-Poly-l-Lysine Producer, Streptomyces albulus NBRC14147.</title>
        <authorList>
            <person name="Yamanaka K."/>
            <person name="Hamano Y."/>
        </authorList>
    </citation>
    <scope>NUCLEOTIDE SEQUENCE [LARGE SCALE GENOMIC DNA]</scope>
    <source>
        <strain evidence="2 3">NBRC 14147</strain>
    </source>
</reference>
<protein>
    <submittedName>
        <fullName evidence="2">Uncharacterized protein</fullName>
    </submittedName>
</protein>
<feature type="region of interest" description="Disordered" evidence="1">
    <location>
        <begin position="124"/>
        <end position="150"/>
    </location>
</feature>
<dbReference type="EMBL" id="BHXC01000006">
    <property type="protein sequence ID" value="GCB88098.1"/>
    <property type="molecule type" value="Genomic_DNA"/>
</dbReference>
<comment type="caution">
    <text evidence="2">The sequence shown here is derived from an EMBL/GenBank/DDBJ whole genome shotgun (WGS) entry which is preliminary data.</text>
</comment>